<evidence type="ECO:0000313" key="3">
    <source>
        <dbReference type="Proteomes" id="UP000249390"/>
    </source>
</evidence>
<feature type="region of interest" description="Disordered" evidence="1">
    <location>
        <begin position="72"/>
        <end position="132"/>
    </location>
</feature>
<organism evidence="2 3">
    <name type="scientific">Cuscuta australis</name>
    <dbReference type="NCBI Taxonomy" id="267555"/>
    <lineage>
        <taxon>Eukaryota</taxon>
        <taxon>Viridiplantae</taxon>
        <taxon>Streptophyta</taxon>
        <taxon>Embryophyta</taxon>
        <taxon>Tracheophyta</taxon>
        <taxon>Spermatophyta</taxon>
        <taxon>Magnoliopsida</taxon>
        <taxon>eudicotyledons</taxon>
        <taxon>Gunneridae</taxon>
        <taxon>Pentapetalae</taxon>
        <taxon>asterids</taxon>
        <taxon>lamiids</taxon>
        <taxon>Solanales</taxon>
        <taxon>Convolvulaceae</taxon>
        <taxon>Cuscuteae</taxon>
        <taxon>Cuscuta</taxon>
        <taxon>Cuscuta subgen. Grammica</taxon>
        <taxon>Cuscuta sect. Cleistogrammica</taxon>
    </lineage>
</organism>
<feature type="region of interest" description="Disordered" evidence="1">
    <location>
        <begin position="1"/>
        <end position="28"/>
    </location>
</feature>
<dbReference type="AlphaFoldDB" id="A0A328E2R5"/>
<dbReference type="EMBL" id="NQVE01000035">
    <property type="protein sequence ID" value="RAL52314.1"/>
    <property type="molecule type" value="Genomic_DNA"/>
</dbReference>
<dbReference type="Proteomes" id="UP000249390">
    <property type="component" value="Unassembled WGS sequence"/>
</dbReference>
<sequence length="229" mass="24790">MGRDDFGTKTRSVSDPMKTDHKRASREEWERKACMHGAILYTSGGTLKENFLQYLFLRLSIRFGNDSIQFDRQNKSGHGSSDPIGEAALPNRGAVGGWRGPGSGSEPGHGEGGVEVLPDLGNYPIRDGPGVDPGDVPVGIAALDEDGGADRINGERDESERIGRRRCGAGEDAHQKLARRRAVEPPLEVGVQKLLDQIHVARSQGLIQGEHHPLVSGFFQSFLLSVSQT</sequence>
<feature type="compositionally biased region" description="Gly residues" evidence="1">
    <location>
        <begin position="94"/>
        <end position="113"/>
    </location>
</feature>
<name>A0A328E2R5_9ASTE</name>
<protein>
    <submittedName>
        <fullName evidence="2">Uncharacterized protein</fullName>
    </submittedName>
</protein>
<evidence type="ECO:0000313" key="2">
    <source>
        <dbReference type="EMBL" id="RAL52314.1"/>
    </source>
</evidence>
<gene>
    <name evidence="2" type="ORF">DM860_016163</name>
</gene>
<comment type="caution">
    <text evidence="2">The sequence shown here is derived from an EMBL/GenBank/DDBJ whole genome shotgun (WGS) entry which is preliminary data.</text>
</comment>
<proteinExistence type="predicted"/>
<keyword evidence="3" id="KW-1185">Reference proteome</keyword>
<accession>A0A328E2R5</accession>
<evidence type="ECO:0000256" key="1">
    <source>
        <dbReference type="SAM" id="MobiDB-lite"/>
    </source>
</evidence>
<reference evidence="2 3" key="1">
    <citation type="submission" date="2018-06" db="EMBL/GenBank/DDBJ databases">
        <title>The Genome of Cuscuta australis (Dodder) Provides Insight into the Evolution of Plant Parasitism.</title>
        <authorList>
            <person name="Liu H."/>
        </authorList>
    </citation>
    <scope>NUCLEOTIDE SEQUENCE [LARGE SCALE GENOMIC DNA]</scope>
    <source>
        <strain evidence="3">cv. Yunnan</strain>
        <tissue evidence="2">Vines</tissue>
    </source>
</reference>